<name>A0ACB9KIT7_BAUVA</name>
<keyword evidence="2" id="KW-1185">Reference proteome</keyword>
<evidence type="ECO:0000313" key="1">
    <source>
        <dbReference type="EMBL" id="KAI4297113.1"/>
    </source>
</evidence>
<evidence type="ECO:0000313" key="2">
    <source>
        <dbReference type="Proteomes" id="UP000828941"/>
    </source>
</evidence>
<proteinExistence type="predicted"/>
<dbReference type="Proteomes" id="UP000828941">
    <property type="component" value="Chromosome 14"/>
</dbReference>
<dbReference type="EMBL" id="CM039439">
    <property type="protein sequence ID" value="KAI4297113.1"/>
    <property type="molecule type" value="Genomic_DNA"/>
</dbReference>
<protein>
    <submittedName>
        <fullName evidence="1">Uncharacterized protein</fullName>
    </submittedName>
</protein>
<sequence>MFMRSCRVASLASTTSVPPPESSSLLHDFTHFCYQRDLPRAMQALDAMESHGLPSDAITYSELVKCCLARRAVTEGKRVHKHIFSNGYGSNTFLINVLMNMYVKFNLLEEAQLLFDEMSEKNVVSWTTIISAYSNSKLNDKALDSLILMLREGVKPNMFTYSSVLRACERLSHLRQLHSSIMKVGLESDVFVRSALIDVYSKLGELREALNVFREMVTGDSVVWNSIIGAFAQHSDGDEALYLYQSMRRAGFPADQSTLTSVLRACTSMSLLELGRQVHVHVLKFDQDLILNNALLDMYYGEERYFACPVRILQSSWSSRVTLISLGLCQIMLFFQFQIYLAGHGPDCQQAGFRVVLVIAGDGVYLNALQEEFSKQRKSLSRGEFASKSLSHSFIVYARDMLEVSPVLQVCIRAYAKPFDLNGLCG</sequence>
<comment type="caution">
    <text evidence="1">The sequence shown here is derived from an EMBL/GenBank/DDBJ whole genome shotgun (WGS) entry which is preliminary data.</text>
</comment>
<gene>
    <name evidence="1" type="ORF">L6164_037017</name>
</gene>
<accession>A0ACB9KIT7</accession>
<reference evidence="1 2" key="1">
    <citation type="journal article" date="2022" name="DNA Res.">
        <title>Chromosomal-level genome assembly of the orchid tree Bauhinia variegata (Leguminosae; Cercidoideae) supports the allotetraploid origin hypothesis of Bauhinia.</title>
        <authorList>
            <person name="Zhong Y."/>
            <person name="Chen Y."/>
            <person name="Zheng D."/>
            <person name="Pang J."/>
            <person name="Liu Y."/>
            <person name="Luo S."/>
            <person name="Meng S."/>
            <person name="Qian L."/>
            <person name="Wei D."/>
            <person name="Dai S."/>
            <person name="Zhou R."/>
        </authorList>
    </citation>
    <scope>NUCLEOTIDE SEQUENCE [LARGE SCALE GENOMIC DNA]</scope>
    <source>
        <strain evidence="1">BV-YZ2020</strain>
    </source>
</reference>
<organism evidence="1 2">
    <name type="scientific">Bauhinia variegata</name>
    <name type="common">Purple orchid tree</name>
    <name type="synonym">Phanera variegata</name>
    <dbReference type="NCBI Taxonomy" id="167791"/>
    <lineage>
        <taxon>Eukaryota</taxon>
        <taxon>Viridiplantae</taxon>
        <taxon>Streptophyta</taxon>
        <taxon>Embryophyta</taxon>
        <taxon>Tracheophyta</taxon>
        <taxon>Spermatophyta</taxon>
        <taxon>Magnoliopsida</taxon>
        <taxon>eudicotyledons</taxon>
        <taxon>Gunneridae</taxon>
        <taxon>Pentapetalae</taxon>
        <taxon>rosids</taxon>
        <taxon>fabids</taxon>
        <taxon>Fabales</taxon>
        <taxon>Fabaceae</taxon>
        <taxon>Cercidoideae</taxon>
        <taxon>Cercideae</taxon>
        <taxon>Bauhiniinae</taxon>
        <taxon>Bauhinia</taxon>
    </lineage>
</organism>